<dbReference type="SMART" id="SM00256">
    <property type="entry name" value="FBOX"/>
    <property type="match status" value="1"/>
</dbReference>
<evidence type="ECO:0000259" key="1">
    <source>
        <dbReference type="PROSITE" id="PS50181"/>
    </source>
</evidence>
<keyword evidence="3" id="KW-1185">Reference proteome</keyword>
<dbReference type="OrthoDB" id="1022013at2759"/>
<accession>R0H217</accession>
<dbReference type="InterPro" id="IPR036047">
    <property type="entry name" value="F-box-like_dom_sf"/>
</dbReference>
<evidence type="ECO:0000313" key="3">
    <source>
        <dbReference type="Proteomes" id="UP000029121"/>
    </source>
</evidence>
<dbReference type="SMART" id="SM00579">
    <property type="entry name" value="FBD"/>
    <property type="match status" value="1"/>
</dbReference>
<dbReference type="InterPro" id="IPR032675">
    <property type="entry name" value="LRR_dom_sf"/>
</dbReference>
<dbReference type="CDD" id="cd22160">
    <property type="entry name" value="F-box_AtFBL13-like"/>
    <property type="match status" value="1"/>
</dbReference>
<dbReference type="AlphaFoldDB" id="R0H217"/>
<protein>
    <recommendedName>
        <fullName evidence="1">F-box domain-containing protein</fullName>
    </recommendedName>
</protein>
<dbReference type="KEGG" id="crb:17879949"/>
<sequence>MENIISQCPDDLLLRIMSCIPTKDVIVTSLLSKRWRYLWRSVPKLEYDCRSQNKRFTQFVYRSLLKHNAPVLQRLDLKNLSLHPECRAVDIGLWIDIAVSRQLRELEISIHYSEEGSFCLPSSLYTCETLESLSLTIKSCVLVDVPIAVCLPSLKKLYLIRSSGCIDNAHVLRIISGCPKLEELRLARPDDGDGGNMIHMAGHTIEFTIDVSSSKGWSFLGYEFDQIFGKGSRNVIKAPLKYFSVCNSVLLDSRRRRPDLVMARIGTANGYITHKYLAKITKVRGLYLCLSLSEVMNPSEMIFCHLVDLKICTCTQGWWDLLTHMLQDSPKLQFLTVTNERCRGLASIEIPYWWKGPSSIPACLLSSLEGFRWSGYKGRQGEKELATYVLENATGLKKMIFSSETIDFREKYRMLKDLASVPRPSPSCRILFD</sequence>
<organism evidence="2 3">
    <name type="scientific">Capsella rubella</name>
    <dbReference type="NCBI Taxonomy" id="81985"/>
    <lineage>
        <taxon>Eukaryota</taxon>
        <taxon>Viridiplantae</taxon>
        <taxon>Streptophyta</taxon>
        <taxon>Embryophyta</taxon>
        <taxon>Tracheophyta</taxon>
        <taxon>Spermatophyta</taxon>
        <taxon>Magnoliopsida</taxon>
        <taxon>eudicotyledons</taxon>
        <taxon>Gunneridae</taxon>
        <taxon>Pentapetalae</taxon>
        <taxon>rosids</taxon>
        <taxon>malvids</taxon>
        <taxon>Brassicales</taxon>
        <taxon>Brassicaceae</taxon>
        <taxon>Camelineae</taxon>
        <taxon>Capsella</taxon>
    </lineage>
</organism>
<name>R0H217_9BRAS</name>
<dbReference type="InterPro" id="IPR006566">
    <property type="entry name" value="FBD"/>
</dbReference>
<dbReference type="PROSITE" id="PS50181">
    <property type="entry name" value="FBOX"/>
    <property type="match status" value="1"/>
</dbReference>
<dbReference type="Gene3D" id="1.20.1280.50">
    <property type="match status" value="1"/>
</dbReference>
<dbReference type="PANTHER" id="PTHR31900:SF34">
    <property type="entry name" value="EMB|CAB62440.1-RELATED"/>
    <property type="match status" value="1"/>
</dbReference>
<dbReference type="Pfam" id="PF00646">
    <property type="entry name" value="F-box"/>
    <property type="match status" value="1"/>
</dbReference>
<gene>
    <name evidence="2" type="ORF">CARUB_v10007288mg</name>
</gene>
<dbReference type="SUPFAM" id="SSF81383">
    <property type="entry name" value="F-box domain"/>
    <property type="match status" value="1"/>
</dbReference>
<dbReference type="Proteomes" id="UP000029121">
    <property type="component" value="Unassembled WGS sequence"/>
</dbReference>
<dbReference type="InterPro" id="IPR050232">
    <property type="entry name" value="FBL13/AtMIF1-like"/>
</dbReference>
<dbReference type="EMBL" id="KB870811">
    <property type="protein sequence ID" value="EOA18710.1"/>
    <property type="molecule type" value="Genomic_DNA"/>
</dbReference>
<dbReference type="Pfam" id="PF08387">
    <property type="entry name" value="FBD"/>
    <property type="match status" value="1"/>
</dbReference>
<dbReference type="SUPFAM" id="SSF52047">
    <property type="entry name" value="RNI-like"/>
    <property type="match status" value="1"/>
</dbReference>
<evidence type="ECO:0000313" key="2">
    <source>
        <dbReference type="EMBL" id="EOA18710.1"/>
    </source>
</evidence>
<dbReference type="Gene3D" id="3.80.10.10">
    <property type="entry name" value="Ribonuclease Inhibitor"/>
    <property type="match status" value="1"/>
</dbReference>
<dbReference type="InterPro" id="IPR001810">
    <property type="entry name" value="F-box_dom"/>
</dbReference>
<dbReference type="InterPro" id="IPR053781">
    <property type="entry name" value="F-box_AtFBL13-like"/>
</dbReference>
<dbReference type="Pfam" id="PF24758">
    <property type="entry name" value="LRR_At5g56370"/>
    <property type="match status" value="1"/>
</dbReference>
<proteinExistence type="predicted"/>
<dbReference type="InterPro" id="IPR055411">
    <property type="entry name" value="LRR_FXL15/At3g58940/PEG3-like"/>
</dbReference>
<feature type="domain" description="F-box" evidence="1">
    <location>
        <begin position="2"/>
        <end position="59"/>
    </location>
</feature>
<dbReference type="STRING" id="81985.R0H217"/>
<dbReference type="PANTHER" id="PTHR31900">
    <property type="entry name" value="F-BOX/RNI SUPERFAMILY PROTEIN-RELATED"/>
    <property type="match status" value="1"/>
</dbReference>
<reference evidence="3" key="1">
    <citation type="journal article" date="2013" name="Nat. Genet.">
        <title>The Capsella rubella genome and the genomic consequences of rapid mating system evolution.</title>
        <authorList>
            <person name="Slotte T."/>
            <person name="Hazzouri K.M."/>
            <person name="Agren J.A."/>
            <person name="Koenig D."/>
            <person name="Maumus F."/>
            <person name="Guo Y.L."/>
            <person name="Steige K."/>
            <person name="Platts A.E."/>
            <person name="Escobar J.S."/>
            <person name="Newman L.K."/>
            <person name="Wang W."/>
            <person name="Mandakova T."/>
            <person name="Vello E."/>
            <person name="Smith L.M."/>
            <person name="Henz S.R."/>
            <person name="Steffen J."/>
            <person name="Takuno S."/>
            <person name="Brandvain Y."/>
            <person name="Coop G."/>
            <person name="Andolfatto P."/>
            <person name="Hu T.T."/>
            <person name="Blanchette M."/>
            <person name="Clark R.M."/>
            <person name="Quesneville H."/>
            <person name="Nordborg M."/>
            <person name="Gaut B.S."/>
            <person name="Lysak M.A."/>
            <person name="Jenkins J."/>
            <person name="Grimwood J."/>
            <person name="Chapman J."/>
            <person name="Prochnik S."/>
            <person name="Shu S."/>
            <person name="Rokhsar D."/>
            <person name="Schmutz J."/>
            <person name="Weigel D."/>
            <person name="Wright S.I."/>
        </authorList>
    </citation>
    <scope>NUCLEOTIDE SEQUENCE [LARGE SCALE GENOMIC DNA]</scope>
    <source>
        <strain evidence="3">cv. Monte Gargano</strain>
    </source>
</reference>